<sequence length="252" mass="28282">MDLFFLKKVLGFLLMPLSIISILLIIAIVFFHKKPKLSFNCLIAGSLILILSSIGWVSDRLILPLESQYQSYNNPTGSLNYIVVLGCGHTSDKKLPATAQLFTCSLERLVEAVRIYRLHPEAQIIASGAAFDNQESNAEKVKQAAILLGIPKHKILIESFPKDTEEEAELIAPRIKGSKAALITNADHMPRAINYFVQQGVEVIAAPANFYVKGFEQEKRWLYYLPNSQNLVQTTTAWYETLGLLVQWLKSF</sequence>
<reference evidence="3 4" key="1">
    <citation type="submission" date="2023-03" db="EMBL/GenBank/DDBJ databases">
        <title>Draft genome sequence of Thalassotalea insulae KCTC 62186T.</title>
        <authorList>
            <person name="Sawabe T."/>
        </authorList>
    </citation>
    <scope>NUCLEOTIDE SEQUENCE [LARGE SCALE GENOMIC DNA]</scope>
    <source>
        <strain evidence="3 4">KCTC 62186</strain>
    </source>
</reference>
<evidence type="ECO:0000313" key="4">
    <source>
        <dbReference type="Proteomes" id="UP001157186"/>
    </source>
</evidence>
<feature type="domain" description="DUF218" evidence="2">
    <location>
        <begin position="81"/>
        <end position="243"/>
    </location>
</feature>
<keyword evidence="1" id="KW-0472">Membrane</keyword>
<dbReference type="PANTHER" id="PTHR30336:SF4">
    <property type="entry name" value="ENVELOPE BIOGENESIS FACTOR ELYC"/>
    <property type="match status" value="1"/>
</dbReference>
<feature type="transmembrane region" description="Helical" evidence="1">
    <location>
        <begin position="37"/>
        <end position="57"/>
    </location>
</feature>
<dbReference type="RefSeq" id="WP_284242539.1">
    <property type="nucleotide sequence ID" value="NZ_BSST01000001.1"/>
</dbReference>
<gene>
    <name evidence="3" type="ORF">tinsulaeT_00890</name>
</gene>
<dbReference type="CDD" id="cd06259">
    <property type="entry name" value="YdcF-like"/>
    <property type="match status" value="1"/>
</dbReference>
<proteinExistence type="predicted"/>
<feature type="transmembrane region" description="Helical" evidence="1">
    <location>
        <begin position="12"/>
        <end position="31"/>
    </location>
</feature>
<keyword evidence="4" id="KW-1185">Reference proteome</keyword>
<comment type="caution">
    <text evidence="3">The sequence shown here is derived from an EMBL/GenBank/DDBJ whole genome shotgun (WGS) entry which is preliminary data.</text>
</comment>
<keyword evidence="1" id="KW-0812">Transmembrane</keyword>
<evidence type="ECO:0000256" key="1">
    <source>
        <dbReference type="SAM" id="Phobius"/>
    </source>
</evidence>
<accession>A0ABQ6GNJ9</accession>
<evidence type="ECO:0000259" key="2">
    <source>
        <dbReference type="Pfam" id="PF02698"/>
    </source>
</evidence>
<dbReference type="Pfam" id="PF02698">
    <property type="entry name" value="DUF218"/>
    <property type="match status" value="1"/>
</dbReference>
<name>A0ABQ6GNJ9_9GAMM</name>
<dbReference type="InterPro" id="IPR003848">
    <property type="entry name" value="DUF218"/>
</dbReference>
<protein>
    <submittedName>
        <fullName evidence="3">Membrane protein</fullName>
    </submittedName>
</protein>
<organism evidence="3 4">
    <name type="scientific">Thalassotalea insulae</name>
    <dbReference type="NCBI Taxonomy" id="2056778"/>
    <lineage>
        <taxon>Bacteria</taxon>
        <taxon>Pseudomonadati</taxon>
        <taxon>Pseudomonadota</taxon>
        <taxon>Gammaproteobacteria</taxon>
        <taxon>Alteromonadales</taxon>
        <taxon>Colwelliaceae</taxon>
        <taxon>Thalassotalea</taxon>
    </lineage>
</organism>
<dbReference type="PANTHER" id="PTHR30336">
    <property type="entry name" value="INNER MEMBRANE PROTEIN, PROBABLE PERMEASE"/>
    <property type="match status" value="1"/>
</dbReference>
<dbReference type="Proteomes" id="UP001157186">
    <property type="component" value="Unassembled WGS sequence"/>
</dbReference>
<keyword evidence="1" id="KW-1133">Transmembrane helix</keyword>
<dbReference type="EMBL" id="BSST01000001">
    <property type="protein sequence ID" value="GLX76749.1"/>
    <property type="molecule type" value="Genomic_DNA"/>
</dbReference>
<dbReference type="InterPro" id="IPR051599">
    <property type="entry name" value="Cell_Envelope_Assoc"/>
</dbReference>
<evidence type="ECO:0000313" key="3">
    <source>
        <dbReference type="EMBL" id="GLX76749.1"/>
    </source>
</evidence>